<sequence length="202" mass="23818">MPDLLSFYHVSLYAQEPFGLNEVSFTLEKGKKYHLILEDEDTKNTLLGILENRYRIQSGVIRKHGDIFVQSDRLLLGDKVYTQQVDRWLGLKGEFFHFDGRKRSKYGFVEQLKARSITYFPIYKLKGEDKIKFTLLSLLFQKSGLILISKLHRQKFSNLLQDPFERLIQQTHNTLCVISTREEENQQPLNYSFLQPLVLKKE</sequence>
<dbReference type="Proteomes" id="UP000218113">
    <property type="component" value="Unassembled WGS sequence"/>
</dbReference>
<dbReference type="AlphaFoldDB" id="A0A2A4SNC7"/>
<evidence type="ECO:0000313" key="1">
    <source>
        <dbReference type="EMBL" id="PCI22624.1"/>
    </source>
</evidence>
<name>A0A2A4SNC7_9DELT</name>
<proteinExistence type="predicted"/>
<evidence type="ECO:0000313" key="2">
    <source>
        <dbReference type="Proteomes" id="UP000218113"/>
    </source>
</evidence>
<protein>
    <recommendedName>
        <fullName evidence="3">ABC transporter domain-containing protein</fullName>
    </recommendedName>
</protein>
<gene>
    <name evidence="1" type="ORF">COB67_13310</name>
</gene>
<organism evidence="1 2">
    <name type="scientific">SAR324 cluster bacterium</name>
    <dbReference type="NCBI Taxonomy" id="2024889"/>
    <lineage>
        <taxon>Bacteria</taxon>
        <taxon>Deltaproteobacteria</taxon>
        <taxon>SAR324 cluster</taxon>
    </lineage>
</organism>
<dbReference type="EMBL" id="NVSR01000157">
    <property type="protein sequence ID" value="PCI22624.1"/>
    <property type="molecule type" value="Genomic_DNA"/>
</dbReference>
<accession>A0A2A4SNC7</accession>
<evidence type="ECO:0008006" key="3">
    <source>
        <dbReference type="Google" id="ProtNLM"/>
    </source>
</evidence>
<comment type="caution">
    <text evidence="1">The sequence shown here is derived from an EMBL/GenBank/DDBJ whole genome shotgun (WGS) entry which is preliminary data.</text>
</comment>
<reference evidence="2" key="1">
    <citation type="submission" date="2017-08" db="EMBL/GenBank/DDBJ databases">
        <title>A dynamic microbial community with high functional redundancy inhabits the cold, oxic subseafloor aquifer.</title>
        <authorList>
            <person name="Tully B.J."/>
            <person name="Wheat C.G."/>
            <person name="Glazer B.T."/>
            <person name="Huber J.A."/>
        </authorList>
    </citation>
    <scope>NUCLEOTIDE SEQUENCE [LARGE SCALE GENOMIC DNA]</scope>
</reference>